<dbReference type="Proteomes" id="UP000051886">
    <property type="component" value="Unassembled WGS sequence"/>
</dbReference>
<dbReference type="FunFam" id="2.40.50.140:FF:000039">
    <property type="entry name" value="30S ribosomal protein S1"/>
    <property type="match status" value="1"/>
</dbReference>
<comment type="similarity">
    <text evidence="1">Belongs to the bacterial ribosomal protein bS1 family.</text>
</comment>
<dbReference type="Pfam" id="PF00575">
    <property type="entry name" value="S1"/>
    <property type="match status" value="4"/>
</dbReference>
<dbReference type="InterPro" id="IPR050437">
    <property type="entry name" value="Ribos_protein_bS1-like"/>
</dbReference>
<keyword evidence="3" id="KW-0687">Ribonucleoprotein</keyword>
<dbReference type="InterPro" id="IPR035104">
    <property type="entry name" value="Ribosomal_protein_S1-like"/>
</dbReference>
<dbReference type="NCBIfam" id="NF005208">
    <property type="entry name" value="PRK06676.1"/>
    <property type="match status" value="1"/>
</dbReference>
<dbReference type="GO" id="GO:0022627">
    <property type="term" value="C:cytosolic small ribosomal subunit"/>
    <property type="evidence" value="ECO:0007669"/>
    <property type="project" value="TreeGrafter"/>
</dbReference>
<dbReference type="OrthoDB" id="9804077at2"/>
<feature type="domain" description="S1 motif" evidence="5">
    <location>
        <begin position="284"/>
        <end position="353"/>
    </location>
</feature>
<dbReference type="PATRIC" id="fig|449659.4.peg.164"/>
<dbReference type="AlphaFoldDB" id="A0A0R2LLQ9"/>
<feature type="domain" description="S1 motif" evidence="5">
    <location>
        <begin position="199"/>
        <end position="267"/>
    </location>
</feature>
<dbReference type="GO" id="GO:0003735">
    <property type="term" value="F:structural constituent of ribosome"/>
    <property type="evidence" value="ECO:0007669"/>
    <property type="project" value="TreeGrafter"/>
</dbReference>
<dbReference type="CDD" id="cd04465">
    <property type="entry name" value="S1_RPS1_repeat_ec2_hs2"/>
    <property type="match status" value="1"/>
</dbReference>
<name>A0A0R2LLQ9_9LACO</name>
<reference evidence="6 7" key="1">
    <citation type="journal article" date="2015" name="Genome Announc.">
        <title>Expanding the biotechnology potential of lactobacilli through comparative genomics of 213 strains and associated genera.</title>
        <authorList>
            <person name="Sun Z."/>
            <person name="Harris H.M."/>
            <person name="McCann A."/>
            <person name="Guo C."/>
            <person name="Argimon S."/>
            <person name="Zhang W."/>
            <person name="Yang X."/>
            <person name="Jeffery I.B."/>
            <person name="Cooney J.C."/>
            <person name="Kagawa T.F."/>
            <person name="Liu W."/>
            <person name="Song Y."/>
            <person name="Salvetti E."/>
            <person name="Wrobel A."/>
            <person name="Rasinkangas P."/>
            <person name="Parkhill J."/>
            <person name="Rea M.C."/>
            <person name="O'Sullivan O."/>
            <person name="Ritari J."/>
            <person name="Douillard F.P."/>
            <person name="Paul Ross R."/>
            <person name="Yang R."/>
            <person name="Briner A.E."/>
            <person name="Felis G.E."/>
            <person name="de Vos W.M."/>
            <person name="Barrangou R."/>
            <person name="Klaenhammer T.R."/>
            <person name="Caufield P.W."/>
            <person name="Cui Y."/>
            <person name="Zhang H."/>
            <person name="O'Toole P.W."/>
        </authorList>
    </citation>
    <scope>NUCLEOTIDE SEQUENCE [LARGE SCALE GENOMIC DNA]</scope>
    <source>
        <strain evidence="6 7">NBRC 103219</strain>
    </source>
</reference>
<evidence type="ECO:0000313" key="7">
    <source>
        <dbReference type="Proteomes" id="UP000051886"/>
    </source>
</evidence>
<dbReference type="InterPro" id="IPR012340">
    <property type="entry name" value="NA-bd_OB-fold"/>
</dbReference>
<dbReference type="PRINTS" id="PR00681">
    <property type="entry name" value="RIBOSOMALS1"/>
</dbReference>
<accession>A0A0R2LLQ9</accession>
<dbReference type="InterPro" id="IPR003029">
    <property type="entry name" value="S1_domain"/>
</dbReference>
<feature type="compositionally biased region" description="Basic and acidic residues" evidence="4">
    <location>
        <begin position="355"/>
        <end position="375"/>
    </location>
</feature>
<dbReference type="STRING" id="449659.IV66_GL000166"/>
<feature type="region of interest" description="Disordered" evidence="4">
    <location>
        <begin position="355"/>
        <end position="397"/>
    </location>
</feature>
<evidence type="ECO:0000256" key="3">
    <source>
        <dbReference type="ARBA" id="ARBA00023274"/>
    </source>
</evidence>
<dbReference type="GO" id="GO:0006412">
    <property type="term" value="P:translation"/>
    <property type="evidence" value="ECO:0007669"/>
    <property type="project" value="TreeGrafter"/>
</dbReference>
<evidence type="ECO:0000256" key="2">
    <source>
        <dbReference type="ARBA" id="ARBA00022980"/>
    </source>
</evidence>
<gene>
    <name evidence="6" type="ORF">IV66_GL000166</name>
</gene>
<evidence type="ECO:0000256" key="1">
    <source>
        <dbReference type="ARBA" id="ARBA00006767"/>
    </source>
</evidence>
<dbReference type="PROSITE" id="PS50126">
    <property type="entry name" value="S1"/>
    <property type="match status" value="4"/>
</dbReference>
<proteinExistence type="inferred from homology"/>
<organism evidence="6 7">
    <name type="scientific">Ligilactobacillus pobuzihii</name>
    <dbReference type="NCBI Taxonomy" id="449659"/>
    <lineage>
        <taxon>Bacteria</taxon>
        <taxon>Bacillati</taxon>
        <taxon>Bacillota</taxon>
        <taxon>Bacilli</taxon>
        <taxon>Lactobacillales</taxon>
        <taxon>Lactobacillaceae</taxon>
        <taxon>Ligilactobacillus</taxon>
    </lineage>
</organism>
<comment type="caution">
    <text evidence="6">The sequence shown here is derived from an EMBL/GenBank/DDBJ whole genome shotgun (WGS) entry which is preliminary data.</text>
</comment>
<dbReference type="RefSeq" id="WP_017868145.1">
    <property type="nucleotide sequence ID" value="NZ_BJYB01000001.1"/>
</dbReference>
<evidence type="ECO:0000259" key="5">
    <source>
        <dbReference type="PROSITE" id="PS50126"/>
    </source>
</evidence>
<evidence type="ECO:0000313" key="6">
    <source>
        <dbReference type="EMBL" id="KRO02740.1"/>
    </source>
</evidence>
<dbReference type="SMART" id="SM00316">
    <property type="entry name" value="S1"/>
    <property type="match status" value="4"/>
</dbReference>
<dbReference type="PANTHER" id="PTHR10724:SF7">
    <property type="entry name" value="SMALL RIBOSOMAL SUBUNIT PROTEIN BS1C"/>
    <property type="match status" value="1"/>
</dbReference>
<evidence type="ECO:0000256" key="4">
    <source>
        <dbReference type="SAM" id="MobiDB-lite"/>
    </source>
</evidence>
<keyword evidence="7" id="KW-1185">Reference proteome</keyword>
<feature type="domain" description="S1 motif" evidence="5">
    <location>
        <begin position="22"/>
        <end position="95"/>
    </location>
</feature>
<dbReference type="PANTHER" id="PTHR10724">
    <property type="entry name" value="30S RIBOSOMAL PROTEIN S1"/>
    <property type="match status" value="1"/>
</dbReference>
<dbReference type="GO" id="GO:0003729">
    <property type="term" value="F:mRNA binding"/>
    <property type="evidence" value="ECO:0007669"/>
    <property type="project" value="UniProtKB-ARBA"/>
</dbReference>
<dbReference type="SUPFAM" id="SSF50249">
    <property type="entry name" value="Nucleic acid-binding proteins"/>
    <property type="match status" value="4"/>
</dbReference>
<sequence length="397" mass="43270">MSESENKDLLEALNSVKPVKIGDVVKGEVLALDDSKQVIVGIEGTGVEGVVPARELSMKAEEIDDQVKVGDNLDLVVISKIGSDKEGGSFLLSQRRLEARKVWDEIEQKFEAGENITAPVTQVVKGGLVVDAGVRGFIPASMVSDHFVEDLSQFKGQELELKIIEIEPSENRLILSHKEIARAQREEKRQEIMSKLAAGDVVEGKVARLTNFGAFVDLGGVDGLVHVSEISYERVGKPSDVLKVGEDVKVKVLSVDPDRDRISLSIKQTLPQPWDDINEKVAEGDVIEGTVKRLTSFGAFVEVFPGVEGLVHISQISHKHIATPNEVLTSGETVKAKVLSVDGERHRLALSIKALQDKPAAEPKPEKKQSHKNDSNDFPDEETGFTLGDIIGDDLNK</sequence>
<dbReference type="EMBL" id="JQCN01000001">
    <property type="protein sequence ID" value="KRO02740.1"/>
    <property type="molecule type" value="Genomic_DNA"/>
</dbReference>
<keyword evidence="2 6" id="KW-0689">Ribosomal protein</keyword>
<protein>
    <submittedName>
        <fullName evidence="6">30S ribosomal protein S1</fullName>
    </submittedName>
</protein>
<dbReference type="CDD" id="cd05688">
    <property type="entry name" value="S1_RPS1_repeat_ec3"/>
    <property type="match status" value="1"/>
</dbReference>
<feature type="domain" description="S1 motif" evidence="5">
    <location>
        <begin position="113"/>
        <end position="178"/>
    </location>
</feature>
<dbReference type="Gene3D" id="2.40.50.140">
    <property type="entry name" value="Nucleic acid-binding proteins"/>
    <property type="match status" value="4"/>
</dbReference>
<dbReference type="FunFam" id="2.40.50.140:FF:000051">
    <property type="entry name" value="RNA-binding transcriptional accessory protein"/>
    <property type="match status" value="1"/>
</dbReference>